<dbReference type="EMBL" id="FNBA01000001">
    <property type="protein sequence ID" value="SDE54811.1"/>
    <property type="molecule type" value="Genomic_DNA"/>
</dbReference>
<sequence>MKVLFYFFLCVSFFGKVPELSELRDSYIAANGNQERTLAFYESLSEVTKKDKTVLVAYKGASTIMQAKFAKGKDQKKDLFKEGALLLEYAVASEPNNIEIRVIRMSIQENVPKFLKYNKNISEDKEFITTHYSTLTNAGLKEFVKSFVMHSEGFTASEREAF</sequence>
<dbReference type="OrthoDB" id="663842at2"/>
<dbReference type="STRING" id="227084.SAMN05421855_1011161"/>
<protein>
    <submittedName>
        <fullName evidence="1">Uncharacterized protein</fullName>
    </submittedName>
</protein>
<dbReference type="Proteomes" id="UP000199321">
    <property type="component" value="Unassembled WGS sequence"/>
</dbReference>
<accession>A0A1G7DTP6</accession>
<keyword evidence="2" id="KW-1185">Reference proteome</keyword>
<gene>
    <name evidence="1" type="ORF">SAMN05421855_1011161</name>
</gene>
<name>A0A1G7DTP6_9FLAO</name>
<proteinExistence type="predicted"/>
<reference evidence="1 2" key="1">
    <citation type="submission" date="2016-10" db="EMBL/GenBank/DDBJ databases">
        <authorList>
            <person name="de Groot N.N."/>
        </authorList>
    </citation>
    <scope>NUCLEOTIDE SEQUENCE [LARGE SCALE GENOMIC DNA]</scope>
    <source>
        <strain evidence="1 2">DSM 16195</strain>
    </source>
</reference>
<dbReference type="RefSeq" id="WP_093141680.1">
    <property type="nucleotide sequence ID" value="NZ_BMWO01000001.1"/>
</dbReference>
<evidence type="ECO:0000313" key="2">
    <source>
        <dbReference type="Proteomes" id="UP000199321"/>
    </source>
</evidence>
<evidence type="ECO:0000313" key="1">
    <source>
        <dbReference type="EMBL" id="SDE54811.1"/>
    </source>
</evidence>
<dbReference type="AlphaFoldDB" id="A0A1G7DTP6"/>
<organism evidence="1 2">
    <name type="scientific">Ulvibacter litoralis</name>
    <dbReference type="NCBI Taxonomy" id="227084"/>
    <lineage>
        <taxon>Bacteria</taxon>
        <taxon>Pseudomonadati</taxon>
        <taxon>Bacteroidota</taxon>
        <taxon>Flavobacteriia</taxon>
        <taxon>Flavobacteriales</taxon>
        <taxon>Flavobacteriaceae</taxon>
        <taxon>Ulvibacter</taxon>
    </lineage>
</organism>